<proteinExistence type="predicted"/>
<dbReference type="InterPro" id="IPR036028">
    <property type="entry name" value="SH3-like_dom_sf"/>
</dbReference>
<feature type="non-terminal residue" evidence="5">
    <location>
        <position position="93"/>
    </location>
</feature>
<reference evidence="5 6" key="1">
    <citation type="submission" date="2014-06" db="EMBL/GenBank/DDBJ databases">
        <title>Evolutionary Origins and Diversification of the Mycorrhizal Mutualists.</title>
        <authorList>
            <consortium name="DOE Joint Genome Institute"/>
            <consortium name="Mycorrhizal Genomics Consortium"/>
            <person name="Kohler A."/>
            <person name="Kuo A."/>
            <person name="Nagy L.G."/>
            <person name="Floudas D."/>
            <person name="Copeland A."/>
            <person name="Barry K.W."/>
            <person name="Cichocki N."/>
            <person name="Veneault-Fourrey C."/>
            <person name="LaButti K."/>
            <person name="Lindquist E.A."/>
            <person name="Lipzen A."/>
            <person name="Lundell T."/>
            <person name="Morin E."/>
            <person name="Murat C."/>
            <person name="Riley R."/>
            <person name="Ohm R."/>
            <person name="Sun H."/>
            <person name="Tunlid A."/>
            <person name="Henrissat B."/>
            <person name="Grigoriev I.V."/>
            <person name="Hibbett D.S."/>
            <person name="Martin F."/>
        </authorList>
    </citation>
    <scope>NUCLEOTIDE SEQUENCE [LARGE SCALE GENOMIC DNA]</scope>
    <source>
        <strain evidence="5 6">SS14</strain>
    </source>
</reference>
<keyword evidence="1 2" id="KW-0728">SH3 domain</keyword>
<gene>
    <name evidence="5" type="ORF">M422DRAFT_128600</name>
</gene>
<dbReference type="EMBL" id="KN837118">
    <property type="protein sequence ID" value="KIJ44301.1"/>
    <property type="molecule type" value="Genomic_DNA"/>
</dbReference>
<dbReference type="Gene3D" id="2.30.30.40">
    <property type="entry name" value="SH3 Domains"/>
    <property type="match status" value="1"/>
</dbReference>
<name>A0A0C9W073_SPHS4</name>
<dbReference type="SMART" id="SM00326">
    <property type="entry name" value="SH3"/>
    <property type="match status" value="1"/>
</dbReference>
<evidence type="ECO:0000313" key="5">
    <source>
        <dbReference type="EMBL" id="KIJ44301.1"/>
    </source>
</evidence>
<evidence type="ECO:0000256" key="2">
    <source>
        <dbReference type="PROSITE-ProRule" id="PRU00192"/>
    </source>
</evidence>
<dbReference type="AlphaFoldDB" id="A0A0C9W073"/>
<accession>A0A0C9W073</accession>
<evidence type="ECO:0000259" key="4">
    <source>
        <dbReference type="PROSITE" id="PS50002"/>
    </source>
</evidence>
<feature type="compositionally biased region" description="Polar residues" evidence="3">
    <location>
        <begin position="64"/>
        <end position="73"/>
    </location>
</feature>
<dbReference type="PROSITE" id="PS50002">
    <property type="entry name" value="SH3"/>
    <property type="match status" value="1"/>
</dbReference>
<evidence type="ECO:0000313" key="6">
    <source>
        <dbReference type="Proteomes" id="UP000054279"/>
    </source>
</evidence>
<feature type="region of interest" description="Disordered" evidence="3">
    <location>
        <begin position="63"/>
        <end position="93"/>
    </location>
</feature>
<dbReference type="Proteomes" id="UP000054279">
    <property type="component" value="Unassembled WGS sequence"/>
</dbReference>
<dbReference type="Pfam" id="PF07653">
    <property type="entry name" value="SH3_2"/>
    <property type="match status" value="1"/>
</dbReference>
<evidence type="ECO:0000256" key="3">
    <source>
        <dbReference type="SAM" id="MobiDB-lite"/>
    </source>
</evidence>
<sequence length="93" mass="10254">PRVSAEVAMVVRTFVPNLPDELHISTGEHIRVLSAFDDGWALCANIRNEQGVVPLECLQREGKSSQTEMQLQPESAFGYDNRASKRLSSLAPS</sequence>
<dbReference type="SUPFAM" id="SSF50044">
    <property type="entry name" value="SH3-domain"/>
    <property type="match status" value="1"/>
</dbReference>
<keyword evidence="6" id="KW-1185">Reference proteome</keyword>
<protein>
    <recommendedName>
        <fullName evidence="4">SH3 domain-containing protein</fullName>
    </recommendedName>
</protein>
<dbReference type="HOGENOM" id="CLU_2590712_0_0_1"/>
<dbReference type="OrthoDB" id="5340910at2759"/>
<feature type="domain" description="SH3" evidence="4">
    <location>
        <begin position="3"/>
        <end position="63"/>
    </location>
</feature>
<feature type="non-terminal residue" evidence="5">
    <location>
        <position position="1"/>
    </location>
</feature>
<organism evidence="5 6">
    <name type="scientific">Sphaerobolus stellatus (strain SS14)</name>
    <dbReference type="NCBI Taxonomy" id="990650"/>
    <lineage>
        <taxon>Eukaryota</taxon>
        <taxon>Fungi</taxon>
        <taxon>Dikarya</taxon>
        <taxon>Basidiomycota</taxon>
        <taxon>Agaricomycotina</taxon>
        <taxon>Agaricomycetes</taxon>
        <taxon>Phallomycetidae</taxon>
        <taxon>Geastrales</taxon>
        <taxon>Sphaerobolaceae</taxon>
        <taxon>Sphaerobolus</taxon>
    </lineage>
</organism>
<dbReference type="InterPro" id="IPR001452">
    <property type="entry name" value="SH3_domain"/>
</dbReference>
<evidence type="ECO:0000256" key="1">
    <source>
        <dbReference type="ARBA" id="ARBA00022443"/>
    </source>
</evidence>